<proteinExistence type="predicted"/>
<evidence type="ECO:0000313" key="3">
    <source>
        <dbReference type="Proteomes" id="UP001476807"/>
    </source>
</evidence>
<dbReference type="RefSeq" id="WP_350411150.1">
    <property type="nucleotide sequence ID" value="NZ_JBEOKT010000003.1"/>
</dbReference>
<dbReference type="InterPro" id="IPR026444">
    <property type="entry name" value="Secre_tail"/>
</dbReference>
<gene>
    <name evidence="2" type="ORF">ABS362_04620</name>
</gene>
<reference evidence="2 3" key="1">
    <citation type="submission" date="2024-06" db="EMBL/GenBank/DDBJ databases">
        <title>Pontibacter populi HYL7-15.</title>
        <authorList>
            <person name="Kim M.K."/>
        </authorList>
    </citation>
    <scope>NUCLEOTIDE SEQUENCE [LARGE SCALE GENOMIC DNA]</scope>
    <source>
        <strain evidence="2 3">HYL7-15</strain>
    </source>
</reference>
<evidence type="ECO:0000313" key="2">
    <source>
        <dbReference type="EMBL" id="MER2996816.1"/>
    </source>
</evidence>
<dbReference type="NCBIfam" id="TIGR04183">
    <property type="entry name" value="Por_Secre_tail"/>
    <property type="match status" value="1"/>
</dbReference>
<accession>A0ABV1RR07</accession>
<organism evidence="2 3">
    <name type="scientific">Pontibacter populi</name>
    <dbReference type="NCBI Taxonomy" id="890055"/>
    <lineage>
        <taxon>Bacteria</taxon>
        <taxon>Pseudomonadati</taxon>
        <taxon>Bacteroidota</taxon>
        <taxon>Cytophagia</taxon>
        <taxon>Cytophagales</taxon>
        <taxon>Hymenobacteraceae</taxon>
        <taxon>Pontibacter</taxon>
    </lineage>
</organism>
<feature type="domain" description="Secretion system C-terminal sorting" evidence="1">
    <location>
        <begin position="639"/>
        <end position="716"/>
    </location>
</feature>
<keyword evidence="3" id="KW-1185">Reference proteome</keyword>
<sequence length="719" mass="76991">MILFMFATGFYSKAQQIEWDKTYGSSGLDNFQSIAQTSDGGYILGGTSGTSVGGDKSATPVGGSDYWIVKINAAGEKKWDKVFGGLFADNLAIVLQTEDGGYILGGESASDISGDKSEASKGYFDFWIIRLDAAGNKLWDKTIGGDQGESLTTLIQTKDGGYLLGGTSPSGISGDKSEASRGGLDYWIVKLNTAGEKQWDHTFGGDDQEHLRDIIQTNDGGFMLAGDSRSGISGNKTNALKGETDYWIVKLSESGNIEWDKAYGGNDTDFLYSVVEVEGGNYILGGFSWSGISGDKSVASKGADDYWVIKINSTGEKLWDKVYGGDNSDRLTETIKTRDGGFLLGGISASGVSGDKTGNSRGSFDYWVVKISAEGRVLWDKTIGGDSWDQFENMIQTADGGYMVGGNSPSSISGEKSEASRGANDYWIVKLAPENMPPPSVCNTIDFESSSTGFVTSVNTGAGVVYITNKMRQLDGTYAPQNHAAIFNTASPTGDDLDLWTADWGHVLIINKDLNPEPDDNAWGGEMTLDFSEIGPVTMTSLKALDFDVYEGNSWVYLYDGAGKEVHKVRIENLGNMSQQVVNLGNTKGVMKMKVVLDGLNSAGMLAGSGAIDDIKFCVEESVNPQPDEKSSAISQATVFPNPIESKGAVAFKLNTTGNYVVELYDLKGNLIRELKTGYANAGENISVELDGNGLKAGLYIARIISANDSRTIKVILKK</sequence>
<dbReference type="PANTHER" id="PTHR42754">
    <property type="entry name" value="ENDOGLUCANASE"/>
    <property type="match status" value="1"/>
</dbReference>
<name>A0ABV1RR07_9BACT</name>
<dbReference type="EMBL" id="JBEOKT010000003">
    <property type="protein sequence ID" value="MER2996816.1"/>
    <property type="molecule type" value="Genomic_DNA"/>
</dbReference>
<protein>
    <submittedName>
        <fullName evidence="2">T9SS type A sorting domain-containing protein</fullName>
    </submittedName>
</protein>
<evidence type="ECO:0000259" key="1">
    <source>
        <dbReference type="Pfam" id="PF18962"/>
    </source>
</evidence>
<dbReference type="Proteomes" id="UP001476807">
    <property type="component" value="Unassembled WGS sequence"/>
</dbReference>
<dbReference type="Pfam" id="PF18962">
    <property type="entry name" value="Por_Secre_tail"/>
    <property type="match status" value="1"/>
</dbReference>
<dbReference type="PANTHER" id="PTHR42754:SF1">
    <property type="entry name" value="LIPOPROTEIN"/>
    <property type="match status" value="1"/>
</dbReference>
<comment type="caution">
    <text evidence="2">The sequence shown here is derived from an EMBL/GenBank/DDBJ whole genome shotgun (WGS) entry which is preliminary data.</text>
</comment>